<feature type="compositionally biased region" description="Pro residues" evidence="1">
    <location>
        <begin position="302"/>
        <end position="312"/>
    </location>
</feature>
<feature type="region of interest" description="Disordered" evidence="1">
    <location>
        <begin position="340"/>
        <end position="380"/>
    </location>
</feature>
<evidence type="ECO:0000313" key="3">
    <source>
        <dbReference type="EMBL" id="KAG7480077.1"/>
    </source>
</evidence>
<feature type="compositionally biased region" description="Low complexity" evidence="1">
    <location>
        <begin position="288"/>
        <end position="301"/>
    </location>
</feature>
<accession>A0AAV6Q2J5</accession>
<feature type="compositionally biased region" description="Low complexity" evidence="1">
    <location>
        <begin position="229"/>
        <end position="256"/>
    </location>
</feature>
<feature type="compositionally biased region" description="Low complexity" evidence="1">
    <location>
        <begin position="313"/>
        <end position="325"/>
    </location>
</feature>
<sequence>MSAPWDDDDEVLKAGGMKGVLRSKPRFSLTEVKLLLDAVKKNRYIILKKFNQGVSAEAKKQTWAEITAQINGLGENHREVRQIMKKWADLKCDGKRRIVALRGPNGSTLRKKKLGPVEKMVHKILVMSPTGDGNSDQEFGDDDDVPKLFSKSPNSSAPPYSYLGMTDSSHSFPGGVAFDISPLSSPEKDLSGDPYHSSSEFDMDMGDDGVHTYSRNSSQNNNHVQNLNSTRPTPGPSSSSDAAASTSSVVPPASNSDAALPSAGPPLSHSPTSSNATASSLPPPPPASSSTAAASDTTSDPAPSPSTLPPPASSTAVTSSSSSSSSSFVTIAPSLSVLLSNPQQPPSLTSSTLPSSQPATSMSDPLPAGASSHRSQDHVAQMAFQSVQQQRASRMLLTSVSQSLEVLAQSVQLLVESQHEFVQESLLLQRETVDILRDFSNTALTMLRDKSNSGQHPLPPRF</sequence>
<dbReference type="Proteomes" id="UP000693946">
    <property type="component" value="Linkage Group LG8"/>
</dbReference>
<organism evidence="3 4">
    <name type="scientific">Solea senegalensis</name>
    <name type="common">Senegalese sole</name>
    <dbReference type="NCBI Taxonomy" id="28829"/>
    <lineage>
        <taxon>Eukaryota</taxon>
        <taxon>Metazoa</taxon>
        <taxon>Chordata</taxon>
        <taxon>Craniata</taxon>
        <taxon>Vertebrata</taxon>
        <taxon>Euteleostomi</taxon>
        <taxon>Actinopterygii</taxon>
        <taxon>Neopterygii</taxon>
        <taxon>Teleostei</taxon>
        <taxon>Neoteleostei</taxon>
        <taxon>Acanthomorphata</taxon>
        <taxon>Carangaria</taxon>
        <taxon>Pleuronectiformes</taxon>
        <taxon>Pleuronectoidei</taxon>
        <taxon>Soleidae</taxon>
        <taxon>Solea</taxon>
    </lineage>
</organism>
<dbReference type="AlphaFoldDB" id="A0AAV6Q2J5"/>
<feature type="region of interest" description="Disordered" evidence="1">
    <location>
        <begin position="127"/>
        <end position="162"/>
    </location>
</feature>
<evidence type="ECO:0000313" key="4">
    <source>
        <dbReference type="Proteomes" id="UP000693946"/>
    </source>
</evidence>
<protein>
    <recommendedName>
        <fullName evidence="2">Myb/SANT-like DNA-binding domain-containing protein</fullName>
    </recommendedName>
</protein>
<comment type="caution">
    <text evidence="3">The sequence shown here is derived from an EMBL/GenBank/DDBJ whole genome shotgun (WGS) entry which is preliminary data.</text>
</comment>
<name>A0AAV6Q2J5_SOLSE</name>
<keyword evidence="4" id="KW-1185">Reference proteome</keyword>
<evidence type="ECO:0000256" key="1">
    <source>
        <dbReference type="SAM" id="MobiDB-lite"/>
    </source>
</evidence>
<dbReference type="GO" id="GO:0005634">
    <property type="term" value="C:nucleus"/>
    <property type="evidence" value="ECO:0007669"/>
    <property type="project" value="TreeGrafter"/>
</dbReference>
<feature type="compositionally biased region" description="Low complexity" evidence="1">
    <location>
        <begin position="270"/>
        <end position="280"/>
    </location>
</feature>
<feature type="compositionally biased region" description="Low complexity" evidence="1">
    <location>
        <begin position="340"/>
        <end position="361"/>
    </location>
</feature>
<proteinExistence type="predicted"/>
<reference evidence="3 4" key="1">
    <citation type="journal article" date="2021" name="Sci. Rep.">
        <title>Chromosome anchoring in Senegalese sole (Solea senegalensis) reveals sex-associated markers and genome rearrangements in flatfish.</title>
        <authorList>
            <person name="Guerrero-Cozar I."/>
            <person name="Gomez-Garrido J."/>
            <person name="Berbel C."/>
            <person name="Martinez-Blanch J.F."/>
            <person name="Alioto T."/>
            <person name="Claros M.G."/>
            <person name="Gagnaire P.A."/>
            <person name="Manchado M."/>
        </authorList>
    </citation>
    <scope>NUCLEOTIDE SEQUENCE [LARGE SCALE GENOMIC DNA]</scope>
    <source>
        <strain evidence="3">Sse05_10M</strain>
    </source>
</reference>
<dbReference type="PANTHER" id="PTHR23098">
    <property type="entry name" value="AGAP001331-PA-RELATED"/>
    <property type="match status" value="1"/>
</dbReference>
<feature type="domain" description="Myb/SANT-like DNA-binding" evidence="2">
    <location>
        <begin position="24"/>
        <end position="98"/>
    </location>
</feature>
<feature type="region of interest" description="Disordered" evidence="1">
    <location>
        <begin position="178"/>
        <end position="325"/>
    </location>
</feature>
<dbReference type="InterPro" id="IPR028002">
    <property type="entry name" value="Myb_DNA-bind_5"/>
</dbReference>
<dbReference type="EMBL" id="JAGKHQ010000020">
    <property type="protein sequence ID" value="KAG7480077.1"/>
    <property type="molecule type" value="Genomic_DNA"/>
</dbReference>
<evidence type="ECO:0000259" key="2">
    <source>
        <dbReference type="Pfam" id="PF13873"/>
    </source>
</evidence>
<feature type="compositionally biased region" description="Polar residues" evidence="1">
    <location>
        <begin position="213"/>
        <end position="228"/>
    </location>
</feature>
<dbReference type="PANTHER" id="PTHR23098:SF3">
    <property type="entry name" value="MYB-RELATED TRANSCRIPTION FACTOR, PARTNER OF PROFILIN"/>
    <property type="match status" value="1"/>
</dbReference>
<gene>
    <name evidence="3" type="ORF">JOB18_042705</name>
</gene>
<dbReference type="Pfam" id="PF13873">
    <property type="entry name" value="Myb_DNA-bind_5"/>
    <property type="match status" value="1"/>
</dbReference>